<dbReference type="PIRSF" id="PIRSF005651">
    <property type="entry name" value="HflC"/>
    <property type="match status" value="1"/>
</dbReference>
<dbReference type="PRINTS" id="PR00721">
    <property type="entry name" value="STOMATIN"/>
</dbReference>
<gene>
    <name evidence="8" type="ORF">SAMN04488068_2501</name>
</gene>
<sequence length="289" mass="32843">MKNSQMLGTALLALVVMLIGGSFFVVDQRERVVLFQFGEIQGTDYPAGLHFKVPFIQNVLRFDGRILTLDNQTENFLTVEKKNVEVDYYVKWRIANTTTYYRATGGQDIVAMDRLSAIINRGLRDQFGSRTVQQVVSGERDEILQSLQKNARDAVEDLGIELVDVRVKRVDLPKDVSDSVYERMRAERTRVASDLRARGAEEAEKIRAEADREAQTAQANAYRDAEKLRGEGDARASEIYSAAYGQDQEFYNFYRSLGVYRDAFGKNKDIMVLQPDSDLFKYFNKGSAP</sequence>
<evidence type="ECO:0000256" key="6">
    <source>
        <dbReference type="PIRNR" id="PIRNR005651"/>
    </source>
</evidence>
<dbReference type="InterPro" id="IPR001107">
    <property type="entry name" value="Band_7"/>
</dbReference>
<evidence type="ECO:0000256" key="4">
    <source>
        <dbReference type="ARBA" id="ARBA00022989"/>
    </source>
</evidence>
<dbReference type="SUPFAM" id="SSF117892">
    <property type="entry name" value="Band 7/SPFH domain"/>
    <property type="match status" value="1"/>
</dbReference>
<dbReference type="SMART" id="SM00244">
    <property type="entry name" value="PHB"/>
    <property type="match status" value="1"/>
</dbReference>
<dbReference type="OrthoDB" id="9812991at2"/>
<dbReference type="InterPro" id="IPR001972">
    <property type="entry name" value="Stomatin_HflK_fam"/>
</dbReference>
<dbReference type="Pfam" id="PF01145">
    <property type="entry name" value="Band_7"/>
    <property type="match status" value="1"/>
</dbReference>
<accession>A0A1M5Q431</accession>
<evidence type="ECO:0000256" key="1">
    <source>
        <dbReference type="ARBA" id="ARBA00004167"/>
    </source>
</evidence>
<dbReference type="NCBIfam" id="TIGR01932">
    <property type="entry name" value="hflC"/>
    <property type="match status" value="1"/>
</dbReference>
<dbReference type="STRING" id="490188.SAMN04488068_2501"/>
<evidence type="ECO:0000256" key="3">
    <source>
        <dbReference type="ARBA" id="ARBA00022692"/>
    </source>
</evidence>
<dbReference type="PANTHER" id="PTHR42911">
    <property type="entry name" value="MODULATOR OF FTSH PROTEASE HFLC"/>
    <property type="match status" value="1"/>
</dbReference>
<comment type="similarity">
    <text evidence="2 6">Belongs to the band 7/mec-2 family. HflC subfamily.</text>
</comment>
<dbReference type="GO" id="GO:0016020">
    <property type="term" value="C:membrane"/>
    <property type="evidence" value="ECO:0007669"/>
    <property type="project" value="UniProtKB-SubCell"/>
</dbReference>
<evidence type="ECO:0000256" key="2">
    <source>
        <dbReference type="ARBA" id="ARBA00007862"/>
    </source>
</evidence>
<dbReference type="RefSeq" id="WP_072897984.1">
    <property type="nucleotide sequence ID" value="NZ_FQWZ01000005.1"/>
</dbReference>
<dbReference type="CDD" id="cd03405">
    <property type="entry name" value="SPFH_HflC"/>
    <property type="match status" value="1"/>
</dbReference>
<evidence type="ECO:0000313" key="9">
    <source>
        <dbReference type="Proteomes" id="UP000199758"/>
    </source>
</evidence>
<evidence type="ECO:0000259" key="7">
    <source>
        <dbReference type="SMART" id="SM00244"/>
    </source>
</evidence>
<keyword evidence="3" id="KW-0812">Transmembrane</keyword>
<name>A0A1M5Q431_9GAMM</name>
<dbReference type="Proteomes" id="UP000199758">
    <property type="component" value="Unassembled WGS sequence"/>
</dbReference>
<keyword evidence="9" id="KW-1185">Reference proteome</keyword>
<dbReference type="EMBL" id="FQWZ01000005">
    <property type="protein sequence ID" value="SHH08864.1"/>
    <property type="molecule type" value="Genomic_DNA"/>
</dbReference>
<dbReference type="AlphaFoldDB" id="A0A1M5Q431"/>
<feature type="domain" description="Band 7" evidence="7">
    <location>
        <begin position="21"/>
        <end position="184"/>
    </location>
</feature>
<comment type="function">
    <text evidence="6">HflC and HflK could regulate a protease.</text>
</comment>
<dbReference type="InterPro" id="IPR036013">
    <property type="entry name" value="Band_7/SPFH_dom_sf"/>
</dbReference>
<dbReference type="PANTHER" id="PTHR42911:SF1">
    <property type="entry name" value="MODULATOR OF FTSH PROTEASE HFLC"/>
    <property type="match status" value="1"/>
</dbReference>
<dbReference type="GO" id="GO:0008233">
    <property type="term" value="F:peptidase activity"/>
    <property type="evidence" value="ECO:0007669"/>
    <property type="project" value="UniProtKB-KW"/>
</dbReference>
<keyword evidence="4" id="KW-1133">Transmembrane helix</keyword>
<keyword evidence="8" id="KW-0645">Protease</keyword>
<comment type="subcellular location">
    <subcellularLocation>
        <location evidence="1">Membrane</location>
        <topology evidence="1">Single-pass membrane protein</topology>
    </subcellularLocation>
</comment>
<keyword evidence="8" id="KW-0378">Hydrolase</keyword>
<reference evidence="8 9" key="1">
    <citation type="submission" date="2016-11" db="EMBL/GenBank/DDBJ databases">
        <authorList>
            <person name="Jaros S."/>
            <person name="Januszkiewicz K."/>
            <person name="Wedrychowicz H."/>
        </authorList>
    </citation>
    <scope>NUCLEOTIDE SEQUENCE [LARGE SCALE GENOMIC DNA]</scope>
    <source>
        <strain evidence="8 9">CGMCC 1.7049</strain>
    </source>
</reference>
<dbReference type="InterPro" id="IPR010200">
    <property type="entry name" value="HflC"/>
</dbReference>
<dbReference type="GO" id="GO:0006508">
    <property type="term" value="P:proteolysis"/>
    <property type="evidence" value="ECO:0007669"/>
    <property type="project" value="UniProtKB-KW"/>
</dbReference>
<evidence type="ECO:0000256" key="5">
    <source>
        <dbReference type="ARBA" id="ARBA00023136"/>
    </source>
</evidence>
<organism evidence="8 9">
    <name type="scientific">Hydrocarboniphaga daqingensis</name>
    <dbReference type="NCBI Taxonomy" id="490188"/>
    <lineage>
        <taxon>Bacteria</taxon>
        <taxon>Pseudomonadati</taxon>
        <taxon>Pseudomonadota</taxon>
        <taxon>Gammaproteobacteria</taxon>
        <taxon>Nevskiales</taxon>
        <taxon>Nevskiaceae</taxon>
        <taxon>Hydrocarboniphaga</taxon>
    </lineage>
</organism>
<protein>
    <recommendedName>
        <fullName evidence="6">Protein HflC</fullName>
    </recommendedName>
</protein>
<evidence type="ECO:0000313" key="8">
    <source>
        <dbReference type="EMBL" id="SHH08864.1"/>
    </source>
</evidence>
<dbReference type="Gene3D" id="3.30.479.30">
    <property type="entry name" value="Band 7 domain"/>
    <property type="match status" value="1"/>
</dbReference>
<keyword evidence="5" id="KW-0472">Membrane</keyword>
<proteinExistence type="inferred from homology"/>